<protein>
    <submittedName>
        <fullName evidence="2">Uncharacterized protein</fullName>
    </submittedName>
</protein>
<dbReference type="OrthoDB" id="5555191at2759"/>
<organism evidence="2 3">
    <name type="scientific">Allomyces macrogynus (strain ATCC 38327)</name>
    <name type="common">Allomyces javanicus var. macrogynus</name>
    <dbReference type="NCBI Taxonomy" id="578462"/>
    <lineage>
        <taxon>Eukaryota</taxon>
        <taxon>Fungi</taxon>
        <taxon>Fungi incertae sedis</taxon>
        <taxon>Blastocladiomycota</taxon>
        <taxon>Blastocladiomycetes</taxon>
        <taxon>Blastocladiales</taxon>
        <taxon>Blastocladiaceae</taxon>
        <taxon>Allomyces</taxon>
    </lineage>
</organism>
<dbReference type="EMBL" id="GG745342">
    <property type="protein sequence ID" value="KNE63627.1"/>
    <property type="molecule type" value="Genomic_DNA"/>
</dbReference>
<dbReference type="Proteomes" id="UP000054350">
    <property type="component" value="Unassembled WGS sequence"/>
</dbReference>
<name>A0A0L0SM76_ALLM3</name>
<evidence type="ECO:0000256" key="1">
    <source>
        <dbReference type="SAM" id="SignalP"/>
    </source>
</evidence>
<reference evidence="3" key="2">
    <citation type="submission" date="2009-11" db="EMBL/GenBank/DDBJ databases">
        <title>The Genome Sequence of Allomyces macrogynus strain ATCC 38327.</title>
        <authorList>
            <consortium name="The Broad Institute Genome Sequencing Platform"/>
            <person name="Russ C."/>
            <person name="Cuomo C."/>
            <person name="Shea T."/>
            <person name="Young S.K."/>
            <person name="Zeng Q."/>
            <person name="Koehrsen M."/>
            <person name="Haas B."/>
            <person name="Borodovsky M."/>
            <person name="Guigo R."/>
            <person name="Alvarado L."/>
            <person name="Berlin A."/>
            <person name="Borenstein D."/>
            <person name="Chen Z."/>
            <person name="Engels R."/>
            <person name="Freedman E."/>
            <person name="Gellesch M."/>
            <person name="Goldberg J."/>
            <person name="Griggs A."/>
            <person name="Gujja S."/>
            <person name="Heiman D."/>
            <person name="Hepburn T."/>
            <person name="Howarth C."/>
            <person name="Jen D."/>
            <person name="Larson L."/>
            <person name="Lewis B."/>
            <person name="Mehta T."/>
            <person name="Park D."/>
            <person name="Pearson M."/>
            <person name="Roberts A."/>
            <person name="Saif S."/>
            <person name="Shenoy N."/>
            <person name="Sisk P."/>
            <person name="Stolte C."/>
            <person name="Sykes S."/>
            <person name="Walk T."/>
            <person name="White J."/>
            <person name="Yandava C."/>
            <person name="Burger G."/>
            <person name="Gray M.W."/>
            <person name="Holland P.W.H."/>
            <person name="King N."/>
            <person name="Lang F.B.F."/>
            <person name="Roger A.J."/>
            <person name="Ruiz-Trillo I."/>
            <person name="Lander E."/>
            <person name="Nusbaum C."/>
        </authorList>
    </citation>
    <scope>NUCLEOTIDE SEQUENCE [LARGE SCALE GENOMIC DNA]</scope>
    <source>
        <strain evidence="3">ATCC 38327</strain>
    </source>
</reference>
<feature type="signal peptide" evidence="1">
    <location>
        <begin position="1"/>
        <end position="25"/>
    </location>
</feature>
<proteinExistence type="predicted"/>
<keyword evidence="3" id="KW-1185">Reference proteome</keyword>
<dbReference type="AlphaFoldDB" id="A0A0L0SM76"/>
<feature type="chain" id="PRO_5005548196" evidence="1">
    <location>
        <begin position="26"/>
        <end position="393"/>
    </location>
</feature>
<reference evidence="2 3" key="1">
    <citation type="submission" date="2009-11" db="EMBL/GenBank/DDBJ databases">
        <title>Annotation of Allomyces macrogynus ATCC 38327.</title>
        <authorList>
            <consortium name="The Broad Institute Genome Sequencing Platform"/>
            <person name="Russ C."/>
            <person name="Cuomo C."/>
            <person name="Burger G."/>
            <person name="Gray M.W."/>
            <person name="Holland P.W.H."/>
            <person name="King N."/>
            <person name="Lang F.B.F."/>
            <person name="Roger A.J."/>
            <person name="Ruiz-Trillo I."/>
            <person name="Young S.K."/>
            <person name="Zeng Q."/>
            <person name="Gargeya S."/>
            <person name="Fitzgerald M."/>
            <person name="Haas B."/>
            <person name="Abouelleil A."/>
            <person name="Alvarado L."/>
            <person name="Arachchi H.M."/>
            <person name="Berlin A."/>
            <person name="Chapman S.B."/>
            <person name="Gearin G."/>
            <person name="Goldberg J."/>
            <person name="Griggs A."/>
            <person name="Gujja S."/>
            <person name="Hansen M."/>
            <person name="Heiman D."/>
            <person name="Howarth C."/>
            <person name="Larimer J."/>
            <person name="Lui A."/>
            <person name="MacDonald P.J.P."/>
            <person name="McCowen C."/>
            <person name="Montmayeur A."/>
            <person name="Murphy C."/>
            <person name="Neiman D."/>
            <person name="Pearson M."/>
            <person name="Priest M."/>
            <person name="Roberts A."/>
            <person name="Saif S."/>
            <person name="Shea T."/>
            <person name="Sisk P."/>
            <person name="Stolte C."/>
            <person name="Sykes S."/>
            <person name="Wortman J."/>
            <person name="Nusbaum C."/>
            <person name="Birren B."/>
        </authorList>
    </citation>
    <scope>NUCLEOTIDE SEQUENCE [LARGE SCALE GENOMIC DNA]</scope>
    <source>
        <strain evidence="2 3">ATCC 38327</strain>
    </source>
</reference>
<evidence type="ECO:0000313" key="2">
    <source>
        <dbReference type="EMBL" id="KNE63627.1"/>
    </source>
</evidence>
<gene>
    <name evidence="2" type="ORF">AMAG_08730</name>
</gene>
<sequence>MATSTRHRTLAMLALILITLTAATGKAPAEIDVTPVTKLNEWTAFPFYAGHDSNAFSVTLGPGGGMVVVTAVGCLGSQFKVSVNDGPFEVMSPPAAAACSKTDGITDNPQTAFNDARYSRGTFKLPPGAVTFKINLEAGSSKSGGFFKITGNPYIDPALVLLGGPKVITASGKVATRADAVKACAEQGMELAGVSTANWADMANVLRTSTAVSFTPTDAVIIGTWNGDSYGDANLQLNLRKDAATGAITNSGITLVSAPRYPLCAPPKAVPLPIPPTVLQRSGDVAVVGPAGKAQDAESACTTALGADFAPAILGGARADEFKTAATLAFNAAGANQQVWIAGWEEASNKPLALATGSAAGVGSVVEPEDIQGNKLYLCTKKVSSGNVRRSEL</sequence>
<keyword evidence="1" id="KW-0732">Signal</keyword>
<evidence type="ECO:0000313" key="3">
    <source>
        <dbReference type="Proteomes" id="UP000054350"/>
    </source>
</evidence>
<accession>A0A0L0SM76</accession>
<dbReference type="VEuPathDB" id="FungiDB:AMAG_08730"/>